<evidence type="ECO:0000313" key="3">
    <source>
        <dbReference type="Proteomes" id="UP000277928"/>
    </source>
</evidence>
<dbReference type="OrthoDB" id="10337066at2759"/>
<evidence type="ECO:0000313" key="2">
    <source>
        <dbReference type="EMBL" id="VDK89353.1"/>
    </source>
</evidence>
<name>A0A3P6U389_LITSI</name>
<organism evidence="2 3">
    <name type="scientific">Litomosoides sigmodontis</name>
    <name type="common">Filarial nematode worm</name>
    <dbReference type="NCBI Taxonomy" id="42156"/>
    <lineage>
        <taxon>Eukaryota</taxon>
        <taxon>Metazoa</taxon>
        <taxon>Ecdysozoa</taxon>
        <taxon>Nematoda</taxon>
        <taxon>Chromadorea</taxon>
        <taxon>Rhabditida</taxon>
        <taxon>Spirurina</taxon>
        <taxon>Spiruromorpha</taxon>
        <taxon>Filarioidea</taxon>
        <taxon>Onchocercidae</taxon>
        <taxon>Litomosoides</taxon>
    </lineage>
</organism>
<protein>
    <recommendedName>
        <fullName evidence="4">F-box domain-containing protein</fullName>
    </recommendedName>
</protein>
<proteinExistence type="predicted"/>
<gene>
    <name evidence="2" type="ORF">NLS_LOCUS9104</name>
</gene>
<feature type="region of interest" description="Disordered" evidence="1">
    <location>
        <begin position="1"/>
        <end position="21"/>
    </location>
</feature>
<evidence type="ECO:0008006" key="4">
    <source>
        <dbReference type="Google" id="ProtNLM"/>
    </source>
</evidence>
<dbReference type="AlphaFoldDB" id="A0A3P6U389"/>
<dbReference type="Proteomes" id="UP000277928">
    <property type="component" value="Unassembled WGS sequence"/>
</dbReference>
<reference evidence="2 3" key="1">
    <citation type="submission" date="2018-08" db="EMBL/GenBank/DDBJ databases">
        <authorList>
            <person name="Laetsch R D."/>
            <person name="Stevens L."/>
            <person name="Kumar S."/>
            <person name="Blaxter L. M."/>
        </authorList>
    </citation>
    <scope>NUCLEOTIDE SEQUENCE [LARGE SCALE GENOMIC DNA]</scope>
</reference>
<accession>A0A3P6U389</accession>
<evidence type="ECO:0000256" key="1">
    <source>
        <dbReference type="SAM" id="MobiDB-lite"/>
    </source>
</evidence>
<dbReference type="EMBL" id="UYRX01001364">
    <property type="protein sequence ID" value="VDK89353.1"/>
    <property type="molecule type" value="Genomic_DNA"/>
</dbReference>
<keyword evidence="3" id="KW-1185">Reference proteome</keyword>
<sequence>MSNDMDLTDDGTLRGESSSICSSSLQGENDCSLKIDKGGTVGEDLCTQIRWDSLHLNELPHLGYEEADSTDEFALDNMPDLVMQCIFESFNLRDRCIASQDCKLVDILQQYLHFQLFEFNVGFVSSFQT</sequence>